<dbReference type="EMBL" id="CAADRP010001324">
    <property type="protein sequence ID" value="VFU37705.1"/>
    <property type="molecule type" value="Genomic_DNA"/>
</dbReference>
<evidence type="ECO:0000313" key="1">
    <source>
        <dbReference type="EMBL" id="VFU37705.1"/>
    </source>
</evidence>
<organism evidence="1">
    <name type="scientific">Salix viminalis</name>
    <name type="common">Common osier</name>
    <name type="synonym">Basket willow</name>
    <dbReference type="NCBI Taxonomy" id="40686"/>
    <lineage>
        <taxon>Eukaryota</taxon>
        <taxon>Viridiplantae</taxon>
        <taxon>Streptophyta</taxon>
        <taxon>Embryophyta</taxon>
        <taxon>Tracheophyta</taxon>
        <taxon>Spermatophyta</taxon>
        <taxon>Magnoliopsida</taxon>
        <taxon>eudicotyledons</taxon>
        <taxon>Gunneridae</taxon>
        <taxon>Pentapetalae</taxon>
        <taxon>rosids</taxon>
        <taxon>fabids</taxon>
        <taxon>Malpighiales</taxon>
        <taxon>Salicaceae</taxon>
        <taxon>Saliceae</taxon>
        <taxon>Salix</taxon>
    </lineage>
</organism>
<gene>
    <name evidence="1" type="ORF">SVIM_LOCUS201203</name>
</gene>
<dbReference type="AlphaFoldDB" id="A0A6N2LJZ7"/>
<dbReference type="PANTHER" id="PTHR47291">
    <property type="entry name" value="PEPTIDE UPSTREAM PROTEIN"/>
    <property type="match status" value="1"/>
</dbReference>
<dbReference type="PANTHER" id="PTHR47291:SF1">
    <property type="entry name" value="PEPTIDE UPSTREAM PROTEIN"/>
    <property type="match status" value="1"/>
</dbReference>
<sequence length="189" mass="21531">MPVSSLLKNSNIVHVGYVNEFTLSLSRRTSKGKNMRKHSLFAKFIDFPSRKQLVSQHLQCLFVDHNTRSCFPVRKSWCYFIYYPGLAGDEAILNPDVEEFDPSMEMKGLISLGSGTEISVWFVQKRAICFIDELFLSCSDQDDEKGRVKGDCMDLFKSLEALAMDDERSHSALHDVREDATLCMCPCLL</sequence>
<reference evidence="1" key="1">
    <citation type="submission" date="2019-03" db="EMBL/GenBank/DDBJ databases">
        <authorList>
            <person name="Mank J."/>
            <person name="Almeida P."/>
        </authorList>
    </citation>
    <scope>NUCLEOTIDE SEQUENCE</scope>
    <source>
        <strain evidence="1">78183</strain>
    </source>
</reference>
<accession>A0A6N2LJZ7</accession>
<proteinExistence type="predicted"/>
<name>A0A6N2LJZ7_SALVM</name>
<protein>
    <submittedName>
        <fullName evidence="1">Uncharacterized protein</fullName>
    </submittedName>
</protein>